<evidence type="ECO:0000256" key="5">
    <source>
        <dbReference type="ARBA" id="ARBA00023242"/>
    </source>
</evidence>
<dbReference type="GO" id="GO:0003677">
    <property type="term" value="F:DNA binding"/>
    <property type="evidence" value="ECO:0007669"/>
    <property type="project" value="UniProtKB-KW"/>
</dbReference>
<dbReference type="SMART" id="SM00717">
    <property type="entry name" value="SANT"/>
    <property type="match status" value="1"/>
</dbReference>
<dbReference type="InterPro" id="IPR009057">
    <property type="entry name" value="Homeodomain-like_sf"/>
</dbReference>
<feature type="domain" description="HTH myb-type" evidence="9">
    <location>
        <begin position="110"/>
        <end position="166"/>
    </location>
</feature>
<accession>A0AAD2DK69</accession>
<keyword evidence="4" id="KW-0804">Transcription</keyword>
<dbReference type="GO" id="GO:0009723">
    <property type="term" value="P:response to ethylene"/>
    <property type="evidence" value="ECO:0007669"/>
    <property type="project" value="TreeGrafter"/>
</dbReference>
<protein>
    <recommendedName>
        <fullName evidence="12">MYB transcription factor</fullName>
    </recommendedName>
</protein>
<evidence type="ECO:0000259" key="8">
    <source>
        <dbReference type="PROSITE" id="PS51293"/>
    </source>
</evidence>
<keyword evidence="5" id="KW-0539">Nucleus</keyword>
<sequence>MKRKCSFCNADGHNSRTCPMRTGKEIDGGGGSGGGGDGDGGPHGGGFTLFGVRLIDGSYIKKSFSMGNLANYHASSSAAGPDSPDGYHSDGPGRGSDSASASASAALPRAQKRKGVPWTHEEHRQFLLGLQKFGKGEWRHISRDFVPSKTPTQVASHAQKFFNRHCNSAMRGKRRSSLFDMVLDTARNSLSIPVQFSIPPQTAGTDNGQLVLLSSQVAETNRSVPSLDLSLKPAFPPLPIQLWPPNSSSIENGGTAVTDHQNFNSSPVNPKEAVNIEGLMGMCQLSLGMDGSGRIK</sequence>
<evidence type="ECO:0000313" key="10">
    <source>
        <dbReference type="EMBL" id="CAI9757632.1"/>
    </source>
</evidence>
<feature type="region of interest" description="Disordered" evidence="6">
    <location>
        <begin position="74"/>
        <end position="118"/>
    </location>
</feature>
<feature type="region of interest" description="Disordered" evidence="6">
    <location>
        <begin position="16"/>
        <end position="42"/>
    </location>
</feature>
<feature type="compositionally biased region" description="Gly residues" evidence="6">
    <location>
        <begin position="28"/>
        <end position="42"/>
    </location>
</feature>
<dbReference type="InterPro" id="IPR017930">
    <property type="entry name" value="Myb_dom"/>
</dbReference>
<dbReference type="InterPro" id="IPR017884">
    <property type="entry name" value="SANT_dom"/>
</dbReference>
<evidence type="ECO:0000256" key="4">
    <source>
        <dbReference type="ARBA" id="ARBA00023163"/>
    </source>
</evidence>
<keyword evidence="11" id="KW-1185">Reference proteome</keyword>
<reference evidence="10" key="1">
    <citation type="submission" date="2023-05" db="EMBL/GenBank/DDBJ databases">
        <authorList>
            <person name="Huff M."/>
        </authorList>
    </citation>
    <scope>NUCLEOTIDE SEQUENCE</scope>
</reference>
<proteinExistence type="predicted"/>
<dbReference type="GO" id="GO:0005634">
    <property type="term" value="C:nucleus"/>
    <property type="evidence" value="ECO:0007669"/>
    <property type="project" value="UniProtKB-SubCell"/>
</dbReference>
<evidence type="ECO:0000256" key="1">
    <source>
        <dbReference type="ARBA" id="ARBA00004123"/>
    </source>
</evidence>
<name>A0AAD2DK69_9LAMI</name>
<dbReference type="InterPro" id="IPR001005">
    <property type="entry name" value="SANT/Myb"/>
</dbReference>
<dbReference type="PANTHER" id="PTHR44191:SF4">
    <property type="entry name" value="OS01G0187900 PROTEIN"/>
    <property type="match status" value="1"/>
</dbReference>
<evidence type="ECO:0000259" key="9">
    <source>
        <dbReference type="PROSITE" id="PS51294"/>
    </source>
</evidence>
<dbReference type="PROSITE" id="PS51294">
    <property type="entry name" value="HTH_MYB"/>
    <property type="match status" value="1"/>
</dbReference>
<dbReference type="CDD" id="cd00167">
    <property type="entry name" value="SANT"/>
    <property type="match status" value="1"/>
</dbReference>
<keyword evidence="2" id="KW-0805">Transcription regulation</keyword>
<dbReference type="NCBIfam" id="TIGR01557">
    <property type="entry name" value="myb_SHAQKYF"/>
    <property type="match status" value="1"/>
</dbReference>
<keyword evidence="3" id="KW-0238">DNA-binding</keyword>
<dbReference type="PROSITE" id="PS51293">
    <property type="entry name" value="SANT"/>
    <property type="match status" value="1"/>
</dbReference>
<feature type="domain" description="Myb-like" evidence="7">
    <location>
        <begin position="110"/>
        <end position="162"/>
    </location>
</feature>
<dbReference type="PANTHER" id="PTHR44191">
    <property type="entry name" value="TRANSCRIPTION FACTOR KUA1"/>
    <property type="match status" value="1"/>
</dbReference>
<evidence type="ECO:0000256" key="6">
    <source>
        <dbReference type="SAM" id="MobiDB-lite"/>
    </source>
</evidence>
<dbReference type="AlphaFoldDB" id="A0AAD2DK69"/>
<dbReference type="Proteomes" id="UP000834106">
    <property type="component" value="Chromosome 3"/>
</dbReference>
<evidence type="ECO:0008006" key="12">
    <source>
        <dbReference type="Google" id="ProtNLM"/>
    </source>
</evidence>
<dbReference type="GO" id="GO:0006355">
    <property type="term" value="P:regulation of DNA-templated transcription"/>
    <property type="evidence" value="ECO:0007669"/>
    <property type="project" value="UniProtKB-ARBA"/>
</dbReference>
<dbReference type="PROSITE" id="PS50090">
    <property type="entry name" value="MYB_LIKE"/>
    <property type="match status" value="1"/>
</dbReference>
<gene>
    <name evidence="10" type="ORF">FPE_LOCUS5062</name>
</gene>
<evidence type="ECO:0000256" key="3">
    <source>
        <dbReference type="ARBA" id="ARBA00023125"/>
    </source>
</evidence>
<dbReference type="EMBL" id="OU503038">
    <property type="protein sequence ID" value="CAI9757632.1"/>
    <property type="molecule type" value="Genomic_DNA"/>
</dbReference>
<dbReference type="SUPFAM" id="SSF46689">
    <property type="entry name" value="Homeodomain-like"/>
    <property type="match status" value="1"/>
</dbReference>
<dbReference type="InterPro" id="IPR052245">
    <property type="entry name" value="Plant_Stress_Dev_TF"/>
</dbReference>
<dbReference type="Pfam" id="PF00249">
    <property type="entry name" value="Myb_DNA-binding"/>
    <property type="match status" value="1"/>
</dbReference>
<organism evidence="10 11">
    <name type="scientific">Fraxinus pennsylvanica</name>
    <dbReference type="NCBI Taxonomy" id="56036"/>
    <lineage>
        <taxon>Eukaryota</taxon>
        <taxon>Viridiplantae</taxon>
        <taxon>Streptophyta</taxon>
        <taxon>Embryophyta</taxon>
        <taxon>Tracheophyta</taxon>
        <taxon>Spermatophyta</taxon>
        <taxon>Magnoliopsida</taxon>
        <taxon>eudicotyledons</taxon>
        <taxon>Gunneridae</taxon>
        <taxon>Pentapetalae</taxon>
        <taxon>asterids</taxon>
        <taxon>lamiids</taxon>
        <taxon>Lamiales</taxon>
        <taxon>Oleaceae</taxon>
        <taxon>Oleeae</taxon>
        <taxon>Fraxinus</taxon>
    </lineage>
</organism>
<feature type="domain" description="SANT" evidence="8">
    <location>
        <begin position="118"/>
        <end position="167"/>
    </location>
</feature>
<comment type="subcellular location">
    <subcellularLocation>
        <location evidence="1">Nucleus</location>
    </subcellularLocation>
</comment>
<evidence type="ECO:0000313" key="11">
    <source>
        <dbReference type="Proteomes" id="UP000834106"/>
    </source>
</evidence>
<evidence type="ECO:0000259" key="7">
    <source>
        <dbReference type="PROSITE" id="PS50090"/>
    </source>
</evidence>
<feature type="compositionally biased region" description="Low complexity" evidence="6">
    <location>
        <begin position="74"/>
        <end position="109"/>
    </location>
</feature>
<dbReference type="InterPro" id="IPR006447">
    <property type="entry name" value="Myb_dom_plants"/>
</dbReference>
<evidence type="ECO:0000256" key="2">
    <source>
        <dbReference type="ARBA" id="ARBA00023015"/>
    </source>
</evidence>
<dbReference type="Gene3D" id="1.10.10.60">
    <property type="entry name" value="Homeodomain-like"/>
    <property type="match status" value="1"/>
</dbReference>
<dbReference type="FunFam" id="1.10.10.60:FF:000009">
    <property type="entry name" value="transcription factor MYB1R1"/>
    <property type="match status" value="1"/>
</dbReference>
<dbReference type="GO" id="GO:0009739">
    <property type="term" value="P:response to gibberellin"/>
    <property type="evidence" value="ECO:0007669"/>
    <property type="project" value="TreeGrafter"/>
</dbReference>